<evidence type="ECO:0000313" key="2">
    <source>
        <dbReference type="Proteomes" id="UP001066276"/>
    </source>
</evidence>
<proteinExistence type="predicted"/>
<evidence type="ECO:0000313" key="1">
    <source>
        <dbReference type="EMBL" id="KAJ1214734.1"/>
    </source>
</evidence>
<evidence type="ECO:0008006" key="3">
    <source>
        <dbReference type="Google" id="ProtNLM"/>
    </source>
</evidence>
<dbReference type="EMBL" id="JANPWB010000001">
    <property type="protein sequence ID" value="KAJ1214734.1"/>
    <property type="molecule type" value="Genomic_DNA"/>
</dbReference>
<accession>A0AAV7WS32</accession>
<name>A0AAV7WS32_PLEWA</name>
<keyword evidence="2" id="KW-1185">Reference proteome</keyword>
<sequence>MQGATGIKAEVGQGTTAELSVATALVPRGVDGPVAGCWLGLPAAWGAEVRLWGPERSGFPCGTGGCSSESRGDAGPGARLVAVPRERPGSRRSHGCLKLFGPFLLPTLGSLRRWGSASPCLVGGSRSPDGGRIGPRILWTLRLACWQPGVEGRAVLLLRSVHLGLPGEEGAWSCPAAAFGPGHWRTSWGGRCVLALLLAWFLVGAASGHEDWPRGSGHEGEPRDSWPLVLMSAGGLRDTAWFYRTLRLLLGNWALFGTPNWLYLALASVSARLLTWLGGG</sequence>
<reference evidence="1" key="1">
    <citation type="journal article" date="2022" name="bioRxiv">
        <title>Sequencing and chromosome-scale assembly of the giantPleurodeles waltlgenome.</title>
        <authorList>
            <person name="Brown T."/>
            <person name="Elewa A."/>
            <person name="Iarovenko S."/>
            <person name="Subramanian E."/>
            <person name="Araus A.J."/>
            <person name="Petzold A."/>
            <person name="Susuki M."/>
            <person name="Suzuki K.-i.T."/>
            <person name="Hayashi T."/>
            <person name="Toyoda A."/>
            <person name="Oliveira C."/>
            <person name="Osipova E."/>
            <person name="Leigh N.D."/>
            <person name="Simon A."/>
            <person name="Yun M.H."/>
        </authorList>
    </citation>
    <scope>NUCLEOTIDE SEQUENCE</scope>
    <source>
        <strain evidence="1">20211129_DDA</strain>
        <tissue evidence="1">Liver</tissue>
    </source>
</reference>
<organism evidence="1 2">
    <name type="scientific">Pleurodeles waltl</name>
    <name type="common">Iberian ribbed newt</name>
    <dbReference type="NCBI Taxonomy" id="8319"/>
    <lineage>
        <taxon>Eukaryota</taxon>
        <taxon>Metazoa</taxon>
        <taxon>Chordata</taxon>
        <taxon>Craniata</taxon>
        <taxon>Vertebrata</taxon>
        <taxon>Euteleostomi</taxon>
        <taxon>Amphibia</taxon>
        <taxon>Batrachia</taxon>
        <taxon>Caudata</taxon>
        <taxon>Salamandroidea</taxon>
        <taxon>Salamandridae</taxon>
        <taxon>Pleurodelinae</taxon>
        <taxon>Pleurodeles</taxon>
    </lineage>
</organism>
<dbReference type="Proteomes" id="UP001066276">
    <property type="component" value="Chromosome 1_1"/>
</dbReference>
<gene>
    <name evidence="1" type="ORF">NDU88_002351</name>
</gene>
<protein>
    <recommendedName>
        <fullName evidence="3">Mannosyltransferase</fullName>
    </recommendedName>
</protein>
<comment type="caution">
    <text evidence="1">The sequence shown here is derived from an EMBL/GenBank/DDBJ whole genome shotgun (WGS) entry which is preliminary data.</text>
</comment>
<dbReference type="AlphaFoldDB" id="A0AAV7WS32"/>